<proteinExistence type="predicted"/>
<evidence type="ECO:0000313" key="1">
    <source>
        <dbReference type="EMBL" id="PTQ49392.1"/>
    </source>
</evidence>
<accession>A0A2R6XTG1</accession>
<organism evidence="1 2">
    <name type="scientific">Marchantia polymorpha</name>
    <name type="common">Common liverwort</name>
    <name type="synonym">Marchantia aquatica</name>
    <dbReference type="NCBI Taxonomy" id="3197"/>
    <lineage>
        <taxon>Eukaryota</taxon>
        <taxon>Viridiplantae</taxon>
        <taxon>Streptophyta</taxon>
        <taxon>Embryophyta</taxon>
        <taxon>Marchantiophyta</taxon>
        <taxon>Marchantiopsida</taxon>
        <taxon>Marchantiidae</taxon>
        <taxon>Marchantiales</taxon>
        <taxon>Marchantiaceae</taxon>
        <taxon>Marchantia</taxon>
    </lineage>
</organism>
<dbReference type="EMBL" id="KZ772675">
    <property type="protein sequence ID" value="PTQ49392.1"/>
    <property type="molecule type" value="Genomic_DNA"/>
</dbReference>
<reference evidence="2" key="1">
    <citation type="journal article" date="2017" name="Cell">
        <title>Insights into land plant evolution garnered from the Marchantia polymorpha genome.</title>
        <authorList>
            <person name="Bowman J.L."/>
            <person name="Kohchi T."/>
            <person name="Yamato K.T."/>
            <person name="Jenkins J."/>
            <person name="Shu S."/>
            <person name="Ishizaki K."/>
            <person name="Yamaoka S."/>
            <person name="Nishihama R."/>
            <person name="Nakamura Y."/>
            <person name="Berger F."/>
            <person name="Adam C."/>
            <person name="Aki S.S."/>
            <person name="Althoff F."/>
            <person name="Araki T."/>
            <person name="Arteaga-Vazquez M.A."/>
            <person name="Balasubrmanian S."/>
            <person name="Barry K."/>
            <person name="Bauer D."/>
            <person name="Boehm C.R."/>
            <person name="Briginshaw L."/>
            <person name="Caballero-Perez J."/>
            <person name="Catarino B."/>
            <person name="Chen F."/>
            <person name="Chiyoda S."/>
            <person name="Chovatia M."/>
            <person name="Davies K.M."/>
            <person name="Delmans M."/>
            <person name="Demura T."/>
            <person name="Dierschke T."/>
            <person name="Dolan L."/>
            <person name="Dorantes-Acosta A.E."/>
            <person name="Eklund D.M."/>
            <person name="Florent S.N."/>
            <person name="Flores-Sandoval E."/>
            <person name="Fujiyama A."/>
            <person name="Fukuzawa H."/>
            <person name="Galik B."/>
            <person name="Grimanelli D."/>
            <person name="Grimwood J."/>
            <person name="Grossniklaus U."/>
            <person name="Hamada T."/>
            <person name="Haseloff J."/>
            <person name="Hetherington A.J."/>
            <person name="Higo A."/>
            <person name="Hirakawa Y."/>
            <person name="Hundley H.N."/>
            <person name="Ikeda Y."/>
            <person name="Inoue K."/>
            <person name="Inoue S.I."/>
            <person name="Ishida S."/>
            <person name="Jia Q."/>
            <person name="Kakita M."/>
            <person name="Kanazawa T."/>
            <person name="Kawai Y."/>
            <person name="Kawashima T."/>
            <person name="Kennedy M."/>
            <person name="Kinose K."/>
            <person name="Kinoshita T."/>
            <person name="Kohara Y."/>
            <person name="Koide E."/>
            <person name="Komatsu K."/>
            <person name="Kopischke S."/>
            <person name="Kubo M."/>
            <person name="Kyozuka J."/>
            <person name="Lagercrantz U."/>
            <person name="Lin S.S."/>
            <person name="Lindquist E."/>
            <person name="Lipzen A.M."/>
            <person name="Lu C.W."/>
            <person name="De Luna E."/>
            <person name="Martienssen R.A."/>
            <person name="Minamino N."/>
            <person name="Mizutani M."/>
            <person name="Mizutani M."/>
            <person name="Mochizuki N."/>
            <person name="Monte I."/>
            <person name="Mosher R."/>
            <person name="Nagasaki H."/>
            <person name="Nakagami H."/>
            <person name="Naramoto S."/>
            <person name="Nishitani K."/>
            <person name="Ohtani M."/>
            <person name="Okamoto T."/>
            <person name="Okumura M."/>
            <person name="Phillips J."/>
            <person name="Pollak B."/>
            <person name="Reinders A."/>
            <person name="Rovekamp M."/>
            <person name="Sano R."/>
            <person name="Sawa S."/>
            <person name="Schmid M.W."/>
            <person name="Shirakawa M."/>
            <person name="Solano R."/>
            <person name="Spunde A."/>
            <person name="Suetsugu N."/>
            <person name="Sugano S."/>
            <person name="Sugiyama A."/>
            <person name="Sun R."/>
            <person name="Suzuki Y."/>
            <person name="Takenaka M."/>
            <person name="Takezawa D."/>
            <person name="Tomogane H."/>
            <person name="Tsuzuki M."/>
            <person name="Ueda T."/>
            <person name="Umeda M."/>
            <person name="Ward J.M."/>
            <person name="Watanabe Y."/>
            <person name="Yazaki K."/>
            <person name="Yokoyama R."/>
            <person name="Yoshitake Y."/>
            <person name="Yotsui I."/>
            <person name="Zachgo S."/>
            <person name="Schmutz J."/>
        </authorList>
    </citation>
    <scope>NUCLEOTIDE SEQUENCE [LARGE SCALE GENOMIC DNA]</scope>
    <source>
        <strain evidence="2">Tak-1</strain>
    </source>
</reference>
<name>A0A2R6XTG1_MARPO</name>
<keyword evidence="2" id="KW-1185">Reference proteome</keyword>
<gene>
    <name evidence="1" type="ORF">MARPO_0003s0252</name>
</gene>
<protein>
    <submittedName>
        <fullName evidence="1">Uncharacterized protein</fullName>
    </submittedName>
</protein>
<sequence length="175" mass="18011">MGSRTFLDMSPFPVGPMIPRLSPRPSPLASRPSVAPRFLRTETPPKAIPLLPPCLRCLRAIGRRSPPGLPAGWAAGTGAGAGAGAGAGGERGLGAWGWGLGAGRSTYVQQQARVVYAGRGGAYCAPLDGGRTEREVAVKSPAPATTTQQIVAALCELLHLPMPFCPTINAMPSTC</sequence>
<dbReference type="Proteomes" id="UP000244005">
    <property type="component" value="Unassembled WGS sequence"/>
</dbReference>
<evidence type="ECO:0000313" key="2">
    <source>
        <dbReference type="Proteomes" id="UP000244005"/>
    </source>
</evidence>
<dbReference type="AlphaFoldDB" id="A0A2R6XTG1"/>